<evidence type="ECO:0000313" key="3">
    <source>
        <dbReference type="Proteomes" id="UP000606889"/>
    </source>
</evidence>
<evidence type="ECO:0000313" key="2">
    <source>
        <dbReference type="EMBL" id="MBC5648065.1"/>
    </source>
</evidence>
<dbReference type="SUPFAM" id="SSF88946">
    <property type="entry name" value="Sigma2 domain of RNA polymerase sigma factors"/>
    <property type="match status" value="1"/>
</dbReference>
<dbReference type="Proteomes" id="UP000606889">
    <property type="component" value="Unassembled WGS sequence"/>
</dbReference>
<protein>
    <submittedName>
        <fullName evidence="2">Sigma-70 family RNA polymerase sigma factor</fullName>
    </submittedName>
</protein>
<name>A0ABR7EE60_9FIRM</name>
<dbReference type="Gene3D" id="1.10.1740.10">
    <property type="match status" value="1"/>
</dbReference>
<sequence>MRDEADIVNTIHKHSDSICRICFVYLKNHADSEDVFQDVFLRYAECKKKFHNENHTKAWLLRVQRPARNAQHSQQCKKYDKDSRSLKRYGRIF</sequence>
<dbReference type="EMBL" id="JACOON010000003">
    <property type="protein sequence ID" value="MBC5648065.1"/>
    <property type="molecule type" value="Genomic_DNA"/>
</dbReference>
<gene>
    <name evidence="2" type="ORF">H8S18_06920</name>
</gene>
<dbReference type="Pfam" id="PF04542">
    <property type="entry name" value="Sigma70_r2"/>
    <property type="match status" value="1"/>
</dbReference>
<keyword evidence="3" id="KW-1185">Reference proteome</keyword>
<dbReference type="InterPro" id="IPR007627">
    <property type="entry name" value="RNA_pol_sigma70_r2"/>
</dbReference>
<proteinExistence type="predicted"/>
<feature type="domain" description="RNA polymerase sigma-70 region 2" evidence="1">
    <location>
        <begin position="11"/>
        <end position="63"/>
    </location>
</feature>
<dbReference type="InterPro" id="IPR013325">
    <property type="entry name" value="RNA_pol_sigma_r2"/>
</dbReference>
<comment type="caution">
    <text evidence="2">The sequence shown here is derived from an EMBL/GenBank/DDBJ whole genome shotgun (WGS) entry which is preliminary data.</text>
</comment>
<organism evidence="2 3">
    <name type="scientific">Christensenella tenuis</name>
    <dbReference type="NCBI Taxonomy" id="2763033"/>
    <lineage>
        <taxon>Bacteria</taxon>
        <taxon>Bacillati</taxon>
        <taxon>Bacillota</taxon>
        <taxon>Clostridia</taxon>
        <taxon>Christensenellales</taxon>
        <taxon>Christensenellaceae</taxon>
        <taxon>Christensenella</taxon>
    </lineage>
</organism>
<reference evidence="2 3" key="1">
    <citation type="submission" date="2020-08" db="EMBL/GenBank/DDBJ databases">
        <title>Genome public.</title>
        <authorList>
            <person name="Liu C."/>
            <person name="Sun Q."/>
        </authorList>
    </citation>
    <scope>NUCLEOTIDE SEQUENCE [LARGE SCALE GENOMIC DNA]</scope>
    <source>
        <strain evidence="2 3">NSJ-35</strain>
    </source>
</reference>
<evidence type="ECO:0000259" key="1">
    <source>
        <dbReference type="Pfam" id="PF04542"/>
    </source>
</evidence>
<dbReference type="RefSeq" id="WP_186857584.1">
    <property type="nucleotide sequence ID" value="NZ_JACOON010000003.1"/>
</dbReference>
<accession>A0ABR7EE60</accession>